<protein>
    <submittedName>
        <fullName evidence="1">SCAN domain-containing protein 3-like</fullName>
    </submittedName>
</protein>
<accession>A0AAV7JBY4</accession>
<comment type="caution">
    <text evidence="1">The sequence shown here is derived from an EMBL/GenBank/DDBJ whole genome shotgun (WGS) entry which is preliminary data.</text>
</comment>
<dbReference type="PANTHER" id="PTHR45913:SF22">
    <property type="entry name" value="SCAN BOX DOMAIN-CONTAINING PROTEIN"/>
    <property type="match status" value="1"/>
</dbReference>
<keyword evidence="2" id="KW-1185">Reference proteome</keyword>
<dbReference type="Proteomes" id="UP001165289">
    <property type="component" value="Unassembled WGS sequence"/>
</dbReference>
<sequence>MAENPKKKFRQYSIDYLKFGFIATPTNQQLPFCLLCNQVFCNEGMNPSRIQFANRGSIDGMINKISTKNDDGLVASHNISLLIAKCGKPHTIDENLILPAIREAISTVMHQDASSVVRSIPLSNNLVSRRIEELAIDVEQQLCKVLQTTEFALQLDESTLRDNEALLMAYVRYIHNGVSKEEMLFSKPLETDTKGETIFMVVKQFCEEKNIPMGNIIACATDGAPSMIGRHRGFIVHLKRAVPKVFSIHCVIHRQYLIAKHLTPNLHQSLQIVITATNKIKKNSLNDRIFQQLCENNDEDYKRLLLHTEVRWLSKGNCLKRFHQLFDSIVGFLEEYDSTLAEKVKMIRTDVAYLADIFEKLNIVNKQLQGNNNTLIQAKGVVLSFLSKLTLFRQNIARREFG</sequence>
<dbReference type="PANTHER" id="PTHR45913">
    <property type="entry name" value="EPM2A-INTERACTING PROTEIN 1"/>
    <property type="match status" value="1"/>
</dbReference>
<evidence type="ECO:0000313" key="2">
    <source>
        <dbReference type="Proteomes" id="UP001165289"/>
    </source>
</evidence>
<dbReference type="AlphaFoldDB" id="A0AAV7JBY4"/>
<dbReference type="EMBL" id="JAKMXF010000357">
    <property type="protein sequence ID" value="KAI6646274.1"/>
    <property type="molecule type" value="Genomic_DNA"/>
</dbReference>
<evidence type="ECO:0000313" key="1">
    <source>
        <dbReference type="EMBL" id="KAI6646274.1"/>
    </source>
</evidence>
<name>A0AAV7JBY4_9METZ</name>
<proteinExistence type="predicted"/>
<dbReference type="InterPro" id="IPR012337">
    <property type="entry name" value="RNaseH-like_sf"/>
</dbReference>
<organism evidence="1 2">
    <name type="scientific">Oopsacas minuta</name>
    <dbReference type="NCBI Taxonomy" id="111878"/>
    <lineage>
        <taxon>Eukaryota</taxon>
        <taxon>Metazoa</taxon>
        <taxon>Porifera</taxon>
        <taxon>Hexactinellida</taxon>
        <taxon>Hexasterophora</taxon>
        <taxon>Lyssacinosida</taxon>
        <taxon>Leucopsacidae</taxon>
        <taxon>Oopsacas</taxon>
    </lineage>
</organism>
<gene>
    <name evidence="1" type="ORF">LOD99_9305</name>
</gene>
<dbReference type="SUPFAM" id="SSF53098">
    <property type="entry name" value="Ribonuclease H-like"/>
    <property type="match status" value="1"/>
</dbReference>
<reference evidence="1 2" key="1">
    <citation type="journal article" date="2023" name="BMC Biol.">
        <title>The compact genome of the sponge Oopsacas minuta (Hexactinellida) is lacking key metazoan core genes.</title>
        <authorList>
            <person name="Santini S."/>
            <person name="Schenkelaars Q."/>
            <person name="Jourda C."/>
            <person name="Duchesne M."/>
            <person name="Belahbib H."/>
            <person name="Rocher C."/>
            <person name="Selva M."/>
            <person name="Riesgo A."/>
            <person name="Vervoort M."/>
            <person name="Leys S.P."/>
            <person name="Kodjabachian L."/>
            <person name="Le Bivic A."/>
            <person name="Borchiellini C."/>
            <person name="Claverie J.M."/>
            <person name="Renard E."/>
        </authorList>
    </citation>
    <scope>NUCLEOTIDE SEQUENCE [LARGE SCALE GENOMIC DNA]</scope>
    <source>
        <strain evidence="1">SPO-2</strain>
    </source>
</reference>